<dbReference type="STRING" id="1300344.I598_2765"/>
<dbReference type="EMBL" id="CP014209">
    <property type="protein sequence ID" value="ANC32292.1"/>
    <property type="molecule type" value="Genomic_DNA"/>
</dbReference>
<evidence type="ECO:0000256" key="2">
    <source>
        <dbReference type="ARBA" id="ARBA00022692"/>
    </source>
</evidence>
<dbReference type="KEGG" id="ido:I598_2765"/>
<evidence type="ECO:0000256" key="3">
    <source>
        <dbReference type="ARBA" id="ARBA00022989"/>
    </source>
</evidence>
<feature type="region of interest" description="Disordered" evidence="5">
    <location>
        <begin position="1"/>
        <end position="20"/>
    </location>
</feature>
<name>A0A161HS95_9MICO</name>
<evidence type="ECO:0000259" key="7">
    <source>
        <dbReference type="Pfam" id="PF02656"/>
    </source>
</evidence>
<feature type="compositionally biased region" description="Basic and acidic residues" evidence="5">
    <location>
        <begin position="1"/>
        <end position="19"/>
    </location>
</feature>
<evidence type="ECO:0000313" key="9">
    <source>
        <dbReference type="Proteomes" id="UP000076794"/>
    </source>
</evidence>
<dbReference type="Proteomes" id="UP000076794">
    <property type="component" value="Chromosome"/>
</dbReference>
<dbReference type="GO" id="GO:0012505">
    <property type="term" value="C:endomembrane system"/>
    <property type="evidence" value="ECO:0007669"/>
    <property type="project" value="UniProtKB-SubCell"/>
</dbReference>
<dbReference type="InterPro" id="IPR003807">
    <property type="entry name" value="DUF202"/>
</dbReference>
<proteinExistence type="predicted"/>
<evidence type="ECO:0000256" key="6">
    <source>
        <dbReference type="SAM" id="Phobius"/>
    </source>
</evidence>
<sequence>MADVPDRRHPPVVGPERDPGLQAERTALAWRRTLLSFTAACGVAWQTLPGVDGPSALVWAAAVALVLTPPLWWFARRHAHHTHHHLSQEEVRLRHGRRVAVMCAGTALLGLAGLVAILVY</sequence>
<evidence type="ECO:0000256" key="4">
    <source>
        <dbReference type="ARBA" id="ARBA00023136"/>
    </source>
</evidence>
<feature type="transmembrane region" description="Helical" evidence="6">
    <location>
        <begin position="99"/>
        <end position="119"/>
    </location>
</feature>
<keyword evidence="3 6" id="KW-1133">Transmembrane helix</keyword>
<keyword evidence="2 6" id="KW-0812">Transmembrane</keyword>
<feature type="transmembrane region" description="Helical" evidence="6">
    <location>
        <begin position="56"/>
        <end position="75"/>
    </location>
</feature>
<feature type="domain" description="DUF202" evidence="7">
    <location>
        <begin position="18"/>
        <end position="83"/>
    </location>
</feature>
<keyword evidence="9" id="KW-1185">Reference proteome</keyword>
<gene>
    <name evidence="8" type="ORF">I598_2765</name>
</gene>
<evidence type="ECO:0000256" key="1">
    <source>
        <dbReference type="ARBA" id="ARBA00004127"/>
    </source>
</evidence>
<reference evidence="8 9" key="1">
    <citation type="submission" date="2016-01" db="EMBL/GenBank/DDBJ databases">
        <title>Complete genome sequence of a soil Actinobacterium, Isoptericola dokdonensis DS-3.</title>
        <authorList>
            <person name="Kwon S.-K."/>
            <person name="Kim J.F."/>
        </authorList>
    </citation>
    <scope>NUCLEOTIDE SEQUENCE [LARGE SCALE GENOMIC DNA]</scope>
    <source>
        <strain evidence="8 9">DS-3</strain>
    </source>
</reference>
<evidence type="ECO:0000313" key="8">
    <source>
        <dbReference type="EMBL" id="ANC32292.1"/>
    </source>
</evidence>
<comment type="subcellular location">
    <subcellularLocation>
        <location evidence="1">Endomembrane system</location>
        <topology evidence="1">Multi-pass membrane protein</topology>
    </subcellularLocation>
</comment>
<dbReference type="Pfam" id="PF02656">
    <property type="entry name" value="DUF202"/>
    <property type="match status" value="1"/>
</dbReference>
<keyword evidence="4 6" id="KW-0472">Membrane</keyword>
<organism evidence="8 9">
    <name type="scientific">Isoptericola dokdonensis DS-3</name>
    <dbReference type="NCBI Taxonomy" id="1300344"/>
    <lineage>
        <taxon>Bacteria</taxon>
        <taxon>Bacillati</taxon>
        <taxon>Actinomycetota</taxon>
        <taxon>Actinomycetes</taxon>
        <taxon>Micrococcales</taxon>
        <taxon>Promicromonosporaceae</taxon>
        <taxon>Isoptericola</taxon>
    </lineage>
</organism>
<dbReference type="PATRIC" id="fig|1300344.3.peg.2784"/>
<dbReference type="AlphaFoldDB" id="A0A161HS95"/>
<accession>A0A161HS95</accession>
<dbReference type="RefSeq" id="WP_068203435.1">
    <property type="nucleotide sequence ID" value="NZ_CP014209.1"/>
</dbReference>
<evidence type="ECO:0000256" key="5">
    <source>
        <dbReference type="SAM" id="MobiDB-lite"/>
    </source>
</evidence>
<protein>
    <recommendedName>
        <fullName evidence="7">DUF202 domain-containing protein</fullName>
    </recommendedName>
</protein>